<dbReference type="EMBL" id="NAQA01000003">
    <property type="protein sequence ID" value="OQM51374.1"/>
    <property type="molecule type" value="Genomic_DNA"/>
</dbReference>
<name>A0A1V8PRW5_9BIFI</name>
<protein>
    <submittedName>
        <fullName evidence="3">Aminoglycoside phosphotransferase</fullName>
    </submittedName>
</protein>
<evidence type="ECO:0000259" key="2">
    <source>
        <dbReference type="Pfam" id="PF01636"/>
    </source>
</evidence>
<dbReference type="RefSeq" id="WP_080788754.1">
    <property type="nucleotide sequence ID" value="NZ_NAQA01000003.1"/>
</dbReference>
<proteinExistence type="predicted"/>
<accession>A0A1V8PRW5</accession>
<dbReference type="Gene3D" id="3.90.1200.10">
    <property type="match status" value="1"/>
</dbReference>
<reference evidence="3 4" key="1">
    <citation type="submission" date="2017-03" db="EMBL/GenBank/DDBJ databases">
        <title>Maternal inheritance of bifidobacteria.</title>
        <authorList>
            <person name="Lugli G.A."/>
            <person name="Duranti S."/>
            <person name="Milani C."/>
            <person name="Mancabelli L."/>
        </authorList>
    </citation>
    <scope>NUCLEOTIDE SEQUENCE [LARGE SCALE GENOMIC DNA]</scope>
    <source>
        <strain evidence="3 4">1899B</strain>
    </source>
</reference>
<feature type="compositionally biased region" description="Basic and acidic residues" evidence="1">
    <location>
        <begin position="318"/>
        <end position="327"/>
    </location>
</feature>
<keyword evidence="3" id="KW-0808">Transferase</keyword>
<feature type="compositionally biased region" description="Polar residues" evidence="1">
    <location>
        <begin position="330"/>
        <end position="340"/>
    </location>
</feature>
<dbReference type="AlphaFoldDB" id="A0A1V8PRW5"/>
<dbReference type="Proteomes" id="UP000192666">
    <property type="component" value="Unassembled WGS sequence"/>
</dbReference>
<organism evidence="3 4">
    <name type="scientific">Bifidobacterium catenulatum</name>
    <dbReference type="NCBI Taxonomy" id="1686"/>
    <lineage>
        <taxon>Bacteria</taxon>
        <taxon>Bacillati</taxon>
        <taxon>Actinomycetota</taxon>
        <taxon>Actinomycetes</taxon>
        <taxon>Bifidobacteriales</taxon>
        <taxon>Bifidobacteriaceae</taxon>
        <taxon>Bifidobacterium</taxon>
    </lineage>
</organism>
<gene>
    <name evidence="3" type="ORF">B5782_1327</name>
</gene>
<dbReference type="InterPro" id="IPR011009">
    <property type="entry name" value="Kinase-like_dom_sf"/>
</dbReference>
<sequence>MMAALTSATMPNAAIAGARASEQTNPTDEGYGVDHAVVQDAAGKLYDVFASNTPEGRKRLAGRVRAAQTLAHARELGGLGFAVDRIVAFSNGDLKHSSTGDTSVLVAIHHVGQARPLELLTLDDCSSVGTALAAIHRLRPDFLQEAGYPTFATGQIRAQLTAWIKRLCQAGHVPQEITTSWANILETDGLWSFSTCPVHGGLRDGDLLFSGSSITAVTNWQDMQVNDPARDLAWIFAKLDENHRNALLSAYGRMLGNRLDDLIMLRANLWLQMEQVGDFISALNKADNAKIMQFKAQVERLAHQLGVTTAKNRAQTKSKQEAKDRPQRPPSTITVGTLLNESERRRNAAAQQNDSDTTGERHIDAVNMDDSTGDFDVTGDFDATDSQPVRKTKKIVNDATEAFVPAGTQQSQAPSDSTNEREATSVSTFIPERSAKERHESMPSSSTMVISRLETADGNDDTNEESIPASHSEAATVLIPLLERDEATMQKAQAQINRWETEDATDEKPRVE</sequence>
<dbReference type="SUPFAM" id="SSF56112">
    <property type="entry name" value="Protein kinase-like (PK-like)"/>
    <property type="match status" value="1"/>
</dbReference>
<evidence type="ECO:0000313" key="4">
    <source>
        <dbReference type="Proteomes" id="UP000192666"/>
    </source>
</evidence>
<evidence type="ECO:0000256" key="1">
    <source>
        <dbReference type="SAM" id="MobiDB-lite"/>
    </source>
</evidence>
<feature type="domain" description="Aminoglycoside phosphotransferase" evidence="2">
    <location>
        <begin position="120"/>
        <end position="256"/>
    </location>
</feature>
<dbReference type="InterPro" id="IPR002575">
    <property type="entry name" value="Aminoglycoside_PTrfase"/>
</dbReference>
<feature type="compositionally biased region" description="Polar residues" evidence="1">
    <location>
        <begin position="407"/>
        <end position="417"/>
    </location>
</feature>
<evidence type="ECO:0000313" key="3">
    <source>
        <dbReference type="EMBL" id="OQM51374.1"/>
    </source>
</evidence>
<feature type="region of interest" description="Disordered" evidence="1">
    <location>
        <begin position="405"/>
        <end position="512"/>
    </location>
</feature>
<comment type="caution">
    <text evidence="3">The sequence shown here is derived from an EMBL/GenBank/DDBJ whole genome shotgun (WGS) entry which is preliminary data.</text>
</comment>
<dbReference type="GO" id="GO:0016740">
    <property type="term" value="F:transferase activity"/>
    <property type="evidence" value="ECO:0007669"/>
    <property type="project" value="UniProtKB-KW"/>
</dbReference>
<dbReference type="Pfam" id="PF01636">
    <property type="entry name" value="APH"/>
    <property type="match status" value="1"/>
</dbReference>
<feature type="region of interest" description="Disordered" evidence="1">
    <location>
        <begin position="309"/>
        <end position="372"/>
    </location>
</feature>